<dbReference type="Proteomes" id="UP000694865">
    <property type="component" value="Unplaced"/>
</dbReference>
<keyword evidence="9" id="KW-1185">Reference proteome</keyword>
<comment type="similarity">
    <text evidence="2 8">Belongs to the beta-class carbonic anhydrase family.</text>
</comment>
<evidence type="ECO:0000256" key="7">
    <source>
        <dbReference type="ARBA" id="ARBA00048348"/>
    </source>
</evidence>
<dbReference type="PANTHER" id="PTHR11002">
    <property type="entry name" value="CARBONIC ANHYDRASE"/>
    <property type="match status" value="1"/>
</dbReference>
<evidence type="ECO:0000256" key="2">
    <source>
        <dbReference type="ARBA" id="ARBA00006217"/>
    </source>
</evidence>
<organism evidence="9 10">
    <name type="scientific">Saccoglossus kowalevskii</name>
    <name type="common">Acorn worm</name>
    <dbReference type="NCBI Taxonomy" id="10224"/>
    <lineage>
        <taxon>Eukaryota</taxon>
        <taxon>Metazoa</taxon>
        <taxon>Hemichordata</taxon>
        <taxon>Enteropneusta</taxon>
        <taxon>Harrimaniidae</taxon>
        <taxon>Saccoglossus</taxon>
    </lineage>
</organism>
<dbReference type="Pfam" id="PF00484">
    <property type="entry name" value="Pro_CA"/>
    <property type="match status" value="1"/>
</dbReference>
<name>A0ABM0GGT4_SACKO</name>
<evidence type="ECO:0000313" key="9">
    <source>
        <dbReference type="Proteomes" id="UP000694865"/>
    </source>
</evidence>
<comment type="cofactor">
    <cofactor evidence="1">
        <name>Zn(2+)</name>
        <dbReference type="ChEBI" id="CHEBI:29105"/>
    </cofactor>
</comment>
<dbReference type="Gene3D" id="3.40.1050.10">
    <property type="entry name" value="Carbonic anhydrase"/>
    <property type="match status" value="1"/>
</dbReference>
<dbReference type="InterPro" id="IPR001765">
    <property type="entry name" value="Carbonic_anhydrase"/>
</dbReference>
<accession>A0ABM0GGT4</accession>
<evidence type="ECO:0000256" key="4">
    <source>
        <dbReference type="ARBA" id="ARBA00022723"/>
    </source>
</evidence>
<keyword evidence="4" id="KW-0479">Metal-binding</keyword>
<keyword evidence="6 8" id="KW-0456">Lyase</keyword>
<proteinExistence type="inferred from homology"/>
<dbReference type="SUPFAM" id="SSF53056">
    <property type="entry name" value="beta-carbonic anhydrase, cab"/>
    <property type="match status" value="1"/>
</dbReference>
<evidence type="ECO:0000313" key="10">
    <source>
        <dbReference type="RefSeq" id="NP_001171747.1"/>
    </source>
</evidence>
<keyword evidence="5 8" id="KW-0862">Zinc</keyword>
<protein>
    <recommendedName>
        <fullName evidence="3 8">Carbonic anhydrase</fullName>
        <ecNumber evidence="3 8">4.2.1.1</ecNumber>
    </recommendedName>
    <alternativeName>
        <fullName evidence="8">Carbonate dehydratase</fullName>
    </alternativeName>
</protein>
<evidence type="ECO:0000256" key="8">
    <source>
        <dbReference type="RuleBase" id="RU003956"/>
    </source>
</evidence>
<reference evidence="10" key="2">
    <citation type="submission" date="2025-08" db="UniProtKB">
        <authorList>
            <consortium name="RefSeq"/>
        </authorList>
    </citation>
    <scope>IDENTIFICATION</scope>
</reference>
<evidence type="ECO:0000256" key="1">
    <source>
        <dbReference type="ARBA" id="ARBA00001947"/>
    </source>
</evidence>
<comment type="catalytic activity">
    <reaction evidence="7 8">
        <text>hydrogencarbonate + H(+) = CO2 + H2O</text>
        <dbReference type="Rhea" id="RHEA:10748"/>
        <dbReference type="ChEBI" id="CHEBI:15377"/>
        <dbReference type="ChEBI" id="CHEBI:15378"/>
        <dbReference type="ChEBI" id="CHEBI:16526"/>
        <dbReference type="ChEBI" id="CHEBI:17544"/>
        <dbReference type="EC" id="4.2.1.1"/>
    </reaction>
</comment>
<evidence type="ECO:0000256" key="6">
    <source>
        <dbReference type="ARBA" id="ARBA00023239"/>
    </source>
</evidence>
<comment type="function">
    <text evidence="8">Reversible hydration of carbon dioxide.</text>
</comment>
<dbReference type="InterPro" id="IPR036874">
    <property type="entry name" value="Carbonic_anhydrase_sf"/>
</dbReference>
<dbReference type="RefSeq" id="NP_001171747.1">
    <property type="nucleotide sequence ID" value="NM_001184818.1"/>
</dbReference>
<sequence>MPGMEKLLRGVLRYRNGVRQELIPQFERVRDNPEPTAILFTCMDSRMLPTRFCQTNVGDMFMVRNAGNLIPHSELFCGDSLNTEPAALELACIKNDINHVIVCGHSDCKAMNCLYGIRNVTSHDKDKNPFAAWLAKFGKASLNAFKEVERGSKSPLKFTGETPKHNFEAFIDPDDKFGIEDKLSQVNCLQQLQNISSYGFLKDRLESGRVRLHAMWFDIYAGDVYLFSRQAKRFVEINEETCNDLLKDCEHQKCHPIED</sequence>
<reference evidence="10" key="1">
    <citation type="journal article" date="2008" name="Biol. Bull.">
        <title>cDNA sequences for transcription factors and signaling proteins of the hemichordate Saccoglossus kowalevskii: efficacy of the expressed sequence tag (EST) approach for evolutionary and developmental studies of a new organism.</title>
        <authorList>
            <person name="Freeman R.M. Jr."/>
            <person name="Wu M."/>
            <person name="Cordonnier-Pratt M.M."/>
            <person name="Pratt L.H."/>
            <person name="Gruber C.E."/>
            <person name="Smith M."/>
            <person name="Lander E.S."/>
            <person name="Stange-Thomann N."/>
            <person name="Lowe C.J."/>
            <person name="Gerhart J."/>
            <person name="Kirschner M."/>
        </authorList>
    </citation>
    <scope>NUCLEOTIDE SEQUENCE</scope>
</reference>
<dbReference type="GeneID" id="100371077"/>
<evidence type="ECO:0000256" key="3">
    <source>
        <dbReference type="ARBA" id="ARBA00012925"/>
    </source>
</evidence>
<evidence type="ECO:0000256" key="5">
    <source>
        <dbReference type="ARBA" id="ARBA00022833"/>
    </source>
</evidence>
<dbReference type="SMART" id="SM00947">
    <property type="entry name" value="Pro_CA"/>
    <property type="match status" value="1"/>
</dbReference>
<dbReference type="EC" id="4.2.1.1" evidence="3 8"/>
<dbReference type="PANTHER" id="PTHR11002:SF76">
    <property type="entry name" value="CARBONIC ANHYDRASE"/>
    <property type="match status" value="1"/>
</dbReference>
<gene>
    <name evidence="10" type="primary">LOC100371077</name>
</gene>